<comment type="subcellular location">
    <subcellularLocation>
        <location evidence="3">Cytoplasm</location>
    </subcellularLocation>
</comment>
<dbReference type="Pfam" id="PF02634">
    <property type="entry name" value="FdhD-NarQ"/>
    <property type="match status" value="1"/>
</dbReference>
<dbReference type="STRING" id="483219.LILAB_09235"/>
<proteinExistence type="inferred from homology"/>
<evidence type="ECO:0000313" key="6">
    <source>
        <dbReference type="Proteomes" id="UP000000488"/>
    </source>
</evidence>
<dbReference type="InterPro" id="IPR003786">
    <property type="entry name" value="FdhD"/>
</dbReference>
<dbReference type="Gene3D" id="3.40.50.300">
    <property type="entry name" value="P-loop containing nucleotide triphosphate hydrolases"/>
    <property type="match status" value="1"/>
</dbReference>
<dbReference type="GO" id="GO:0005737">
    <property type="term" value="C:cytoplasm"/>
    <property type="evidence" value="ECO:0007669"/>
    <property type="project" value="UniProtKB-SubCell"/>
</dbReference>
<sequence length="464" mass="48442">MSRVPALSVVGWSGAGKTTLLVRLLPELAARGLRVAVVKHSSEAHPLHRPGSDTARYQEAGAALTGFATPAGVQLTTTTAPADALPSLLERFAGSVDLVLVEGWKDGPLPKLEVWREGLGPPLSPSRPETLAVLATEPTLPPDFPPRPRVLPAGDVRAVADLIQAHLRPGRPAPLPPEDARGVTQRPVQRWDGAALLPARDDDLAVEEPLEIRVSGDTVATTMRTPGHDRALAVGFLFAEGIIQSADDLGTLAHCGRPGEEGFGNVIEVTPAAGVLLDVERVSAARRGTLTTSACGVCGRRNVDDLLAVCPALPPGPALPPDAVARATGHLRQVQRNFARTGGVHAAVALDAQGHLLSAHEDVGRHNAVDKVVGALVLQGLVRGPRDTAPAPLTRQPAILAVSGRVSFEIIQKAAMARIPIVAGVSAASSLAVDLALRAGMTLATFVRNGRFNVYTGAERLLQV</sequence>
<evidence type="ECO:0000313" key="5">
    <source>
        <dbReference type="EMBL" id="AEI63758.1"/>
    </source>
</evidence>
<accession>F8CI99</accession>
<reference evidence="5 6" key="1">
    <citation type="journal article" date="2011" name="J. Bacteriol.">
        <title>Genome sequence of the halotolerant marine bacterium Myxococcus fulvus HW-1.</title>
        <authorList>
            <person name="Li Z.F."/>
            <person name="Li X."/>
            <person name="Liu H."/>
            <person name="Liu X."/>
            <person name="Han K."/>
            <person name="Wu Z.H."/>
            <person name="Hu W."/>
            <person name="Li F.F."/>
            <person name="Li Y.Z."/>
        </authorList>
    </citation>
    <scope>NUCLEOTIDE SEQUENCE [LARGE SCALE GENOMIC DNA]</scope>
    <source>
        <strain evidence="6">ATCC BAA-855 / HW-1</strain>
    </source>
</reference>
<dbReference type="eggNOG" id="COG1763">
    <property type="taxonomic scope" value="Bacteria"/>
</dbReference>
<keyword evidence="2 3" id="KW-0501">Molybdenum cofactor biosynthesis</keyword>
<dbReference type="GO" id="GO:0006777">
    <property type="term" value="P:Mo-molybdopterin cofactor biosynthetic process"/>
    <property type="evidence" value="ECO:0007669"/>
    <property type="project" value="UniProtKB-UniRule"/>
</dbReference>
<comment type="function">
    <text evidence="3">Required for formate dehydrogenase (FDH) activity. Acts as a sulfur carrier protein that transfers sulfur from IscS to the molybdenum cofactor prior to its insertion into FDH.</text>
</comment>
<organism evidence="5 6">
    <name type="scientific">Myxococcus fulvus (strain ATCC BAA-855 / HW-1)</name>
    <dbReference type="NCBI Taxonomy" id="483219"/>
    <lineage>
        <taxon>Bacteria</taxon>
        <taxon>Pseudomonadati</taxon>
        <taxon>Myxococcota</taxon>
        <taxon>Myxococcia</taxon>
        <taxon>Myxococcales</taxon>
        <taxon>Cystobacterineae</taxon>
        <taxon>Myxococcaceae</taxon>
        <taxon>Myxococcus</taxon>
    </lineage>
</organism>
<gene>
    <name evidence="3" type="primary">fdhD</name>
    <name evidence="5" type="ordered locus">LILAB_09235</name>
</gene>
<dbReference type="SUPFAM" id="SSF53927">
    <property type="entry name" value="Cytidine deaminase-like"/>
    <property type="match status" value="1"/>
</dbReference>
<dbReference type="GO" id="GO:0005525">
    <property type="term" value="F:GTP binding"/>
    <property type="evidence" value="ECO:0007669"/>
    <property type="project" value="InterPro"/>
</dbReference>
<dbReference type="HAMAP" id="MF_00187">
    <property type="entry name" value="FdhD"/>
    <property type="match status" value="1"/>
</dbReference>
<dbReference type="CDD" id="cd03116">
    <property type="entry name" value="MobB"/>
    <property type="match status" value="1"/>
</dbReference>
<feature type="binding site" evidence="3">
    <location>
        <begin position="446"/>
        <end position="451"/>
    </location>
    <ligand>
        <name>Mo-bis(molybdopterin guanine dinucleotide)</name>
        <dbReference type="ChEBI" id="CHEBI:60539"/>
    </ligand>
</feature>
<protein>
    <recommendedName>
        <fullName evidence="3">Sulfur carrier protein FdhD</fullName>
    </recommendedName>
</protein>
<feature type="active site" description="Cysteine persulfide intermediate" evidence="3">
    <location>
        <position position="295"/>
    </location>
</feature>
<comment type="similarity">
    <text evidence="3">Belongs to the FdhD family.</text>
</comment>
<dbReference type="AlphaFoldDB" id="F8CI99"/>
<dbReference type="SUPFAM" id="SSF52540">
    <property type="entry name" value="P-loop containing nucleoside triphosphate hydrolases"/>
    <property type="match status" value="1"/>
</dbReference>
<dbReference type="InterPro" id="IPR004435">
    <property type="entry name" value="MobB_dom"/>
</dbReference>
<evidence type="ECO:0000256" key="3">
    <source>
        <dbReference type="HAMAP-Rule" id="MF_00187"/>
    </source>
</evidence>
<evidence type="ECO:0000259" key="4">
    <source>
        <dbReference type="Pfam" id="PF03205"/>
    </source>
</evidence>
<dbReference type="InterPro" id="IPR027417">
    <property type="entry name" value="P-loop_NTPase"/>
</dbReference>
<feature type="domain" description="Molybdopterin-guanine dinucleotide biosynthesis protein B (MobB)" evidence="4">
    <location>
        <begin position="7"/>
        <end position="134"/>
    </location>
</feature>
<dbReference type="KEGG" id="mfu:LILAB_09235"/>
<name>F8CI99_MYXFH</name>
<dbReference type="InterPro" id="IPR016193">
    <property type="entry name" value="Cytidine_deaminase-like"/>
</dbReference>
<dbReference type="GO" id="GO:0016783">
    <property type="term" value="F:sulfurtransferase activity"/>
    <property type="evidence" value="ECO:0007669"/>
    <property type="project" value="InterPro"/>
</dbReference>
<keyword evidence="1 3" id="KW-0963">Cytoplasm</keyword>
<dbReference type="Pfam" id="PF03205">
    <property type="entry name" value="MobB"/>
    <property type="match status" value="1"/>
</dbReference>
<dbReference type="PANTHER" id="PTHR30592">
    <property type="entry name" value="FORMATE DEHYDROGENASE"/>
    <property type="match status" value="1"/>
</dbReference>
<dbReference type="Gene3D" id="3.10.20.10">
    <property type="match status" value="1"/>
</dbReference>
<dbReference type="GO" id="GO:0097163">
    <property type="term" value="F:sulfur carrier activity"/>
    <property type="evidence" value="ECO:0007669"/>
    <property type="project" value="UniProtKB-UniRule"/>
</dbReference>
<dbReference type="Gene3D" id="3.40.140.10">
    <property type="entry name" value="Cytidine Deaminase, domain 2"/>
    <property type="match status" value="1"/>
</dbReference>
<evidence type="ECO:0000256" key="1">
    <source>
        <dbReference type="ARBA" id="ARBA00022490"/>
    </source>
</evidence>
<dbReference type="NCBIfam" id="TIGR00129">
    <property type="entry name" value="fdhD_narQ"/>
    <property type="match status" value="1"/>
</dbReference>
<evidence type="ECO:0000256" key="2">
    <source>
        <dbReference type="ARBA" id="ARBA00023150"/>
    </source>
</evidence>
<dbReference type="Proteomes" id="UP000000488">
    <property type="component" value="Chromosome"/>
</dbReference>
<dbReference type="NCBIfam" id="TIGR00176">
    <property type="entry name" value="mobB"/>
    <property type="match status" value="1"/>
</dbReference>
<dbReference type="eggNOG" id="COG1526">
    <property type="taxonomic scope" value="Bacteria"/>
</dbReference>
<dbReference type="EMBL" id="CP002830">
    <property type="protein sequence ID" value="AEI63758.1"/>
    <property type="molecule type" value="Genomic_DNA"/>
</dbReference>
<dbReference type="PANTHER" id="PTHR30592:SF1">
    <property type="entry name" value="SULFUR CARRIER PROTEIN FDHD"/>
    <property type="match status" value="1"/>
</dbReference>
<dbReference type="HOGENOM" id="CLU_602470_0_0_7"/>